<accession>A0A2N8KJH6</accession>
<dbReference type="PROSITE" id="PS50404">
    <property type="entry name" value="GST_NTER"/>
    <property type="match status" value="1"/>
</dbReference>
<dbReference type="SUPFAM" id="SSF52833">
    <property type="entry name" value="Thioredoxin-like"/>
    <property type="match status" value="1"/>
</dbReference>
<dbReference type="PANTHER" id="PTHR44051">
    <property type="entry name" value="GLUTATHIONE S-TRANSFERASE-RELATED"/>
    <property type="match status" value="1"/>
</dbReference>
<dbReference type="InterPro" id="IPR004046">
    <property type="entry name" value="GST_C"/>
</dbReference>
<dbReference type="AlphaFoldDB" id="A0A2N8KJH6"/>
<gene>
    <name evidence="3" type="ORF">C1I89_14150</name>
</gene>
<evidence type="ECO:0000313" key="4">
    <source>
        <dbReference type="Proteomes" id="UP000235994"/>
    </source>
</evidence>
<dbReference type="Gene3D" id="3.40.30.10">
    <property type="entry name" value="Glutaredoxin"/>
    <property type="match status" value="1"/>
</dbReference>
<dbReference type="InterPro" id="IPR010987">
    <property type="entry name" value="Glutathione-S-Trfase_C-like"/>
</dbReference>
<keyword evidence="3" id="KW-0808">Transferase</keyword>
<reference evidence="3 4" key="1">
    <citation type="submission" date="2018-01" db="EMBL/GenBank/DDBJ databases">
        <title>The draft genome of an aniline degradation strain ANB-1.</title>
        <authorList>
            <person name="Zhang L."/>
            <person name="Jiang J."/>
        </authorList>
    </citation>
    <scope>NUCLEOTIDE SEQUENCE [LARGE SCALE GENOMIC DNA]</scope>
    <source>
        <strain evidence="3 4">ANB-1</strain>
    </source>
</reference>
<evidence type="ECO:0000313" key="3">
    <source>
        <dbReference type="EMBL" id="PND33609.1"/>
    </source>
</evidence>
<dbReference type="GO" id="GO:0016740">
    <property type="term" value="F:transferase activity"/>
    <property type="evidence" value="ECO:0007669"/>
    <property type="project" value="UniProtKB-KW"/>
</dbReference>
<evidence type="ECO:0000259" key="2">
    <source>
        <dbReference type="PROSITE" id="PS50405"/>
    </source>
</evidence>
<protein>
    <submittedName>
        <fullName evidence="3">Glutathione transferase GstA</fullName>
    </submittedName>
</protein>
<sequence>MRLYYAPHTCSLAPHIVLRELELPFELIRVDNRTKQTADGRDFRTINPKGYVAALELDDGDVLTEGPAILQHLADLRPDRKLAPPCGTRERTRLHEWLNFVTSEIHAGSAPLFQASLPAAALAHFRERLFKRFDYLDGILADRAHLMGDPYCVADAYLYTVLGWRRFFAFDLQRWPGLRAYEARIAARPAVQAALAAEAQ</sequence>
<dbReference type="InterPro" id="IPR004045">
    <property type="entry name" value="Glutathione_S-Trfase_N"/>
</dbReference>
<feature type="domain" description="GST C-terminal" evidence="2">
    <location>
        <begin position="87"/>
        <end position="200"/>
    </location>
</feature>
<comment type="caution">
    <text evidence="3">The sequence shown here is derived from an EMBL/GenBank/DDBJ whole genome shotgun (WGS) entry which is preliminary data.</text>
</comment>
<dbReference type="EMBL" id="POQS01000003">
    <property type="protein sequence ID" value="PND33609.1"/>
    <property type="molecule type" value="Genomic_DNA"/>
</dbReference>
<dbReference type="SFLD" id="SFLDG00358">
    <property type="entry name" value="Main_(cytGST)"/>
    <property type="match status" value="1"/>
</dbReference>
<name>A0A2N8KJH6_9BURK</name>
<dbReference type="InterPro" id="IPR036282">
    <property type="entry name" value="Glutathione-S-Trfase_C_sf"/>
</dbReference>
<evidence type="ECO:0000259" key="1">
    <source>
        <dbReference type="PROSITE" id="PS50404"/>
    </source>
</evidence>
<dbReference type="Pfam" id="PF00043">
    <property type="entry name" value="GST_C"/>
    <property type="match status" value="1"/>
</dbReference>
<dbReference type="InterPro" id="IPR040079">
    <property type="entry name" value="Glutathione_S-Trfase"/>
</dbReference>
<dbReference type="SFLD" id="SFLDG01150">
    <property type="entry name" value="Main.1:_Beta-like"/>
    <property type="match status" value="1"/>
</dbReference>
<dbReference type="RefSeq" id="WP_102773390.1">
    <property type="nucleotide sequence ID" value="NZ_POQS01000003.1"/>
</dbReference>
<dbReference type="PANTHER" id="PTHR44051:SF8">
    <property type="entry name" value="GLUTATHIONE S-TRANSFERASE GSTA"/>
    <property type="match status" value="1"/>
</dbReference>
<dbReference type="SFLD" id="SFLDS00019">
    <property type="entry name" value="Glutathione_Transferase_(cytos"/>
    <property type="match status" value="1"/>
</dbReference>
<dbReference type="CDD" id="cd03057">
    <property type="entry name" value="GST_N_Beta"/>
    <property type="match status" value="1"/>
</dbReference>
<dbReference type="Gene3D" id="1.20.1050.10">
    <property type="match status" value="1"/>
</dbReference>
<dbReference type="Pfam" id="PF13409">
    <property type="entry name" value="GST_N_2"/>
    <property type="match status" value="1"/>
</dbReference>
<feature type="domain" description="GST N-terminal" evidence="1">
    <location>
        <begin position="1"/>
        <end position="81"/>
    </location>
</feature>
<proteinExistence type="predicted"/>
<dbReference type="SUPFAM" id="SSF47616">
    <property type="entry name" value="GST C-terminal domain-like"/>
    <property type="match status" value="1"/>
</dbReference>
<dbReference type="CDD" id="cd03188">
    <property type="entry name" value="GST_C_Beta"/>
    <property type="match status" value="1"/>
</dbReference>
<dbReference type="PROSITE" id="PS50405">
    <property type="entry name" value="GST_CTER"/>
    <property type="match status" value="1"/>
</dbReference>
<keyword evidence="4" id="KW-1185">Reference proteome</keyword>
<dbReference type="NCBIfam" id="NF007831">
    <property type="entry name" value="PRK10542.1"/>
    <property type="match status" value="1"/>
</dbReference>
<dbReference type="InterPro" id="IPR036249">
    <property type="entry name" value="Thioredoxin-like_sf"/>
</dbReference>
<organism evidence="3 4">
    <name type="scientific">Achromobacter pulmonis</name>
    <dbReference type="NCBI Taxonomy" id="1389932"/>
    <lineage>
        <taxon>Bacteria</taxon>
        <taxon>Pseudomonadati</taxon>
        <taxon>Pseudomonadota</taxon>
        <taxon>Betaproteobacteria</taxon>
        <taxon>Burkholderiales</taxon>
        <taxon>Alcaligenaceae</taxon>
        <taxon>Achromobacter</taxon>
    </lineage>
</organism>
<dbReference type="Proteomes" id="UP000235994">
    <property type="component" value="Unassembled WGS sequence"/>
</dbReference>